<feature type="domain" description="Sushi" evidence="8">
    <location>
        <begin position="21"/>
        <end position="79"/>
    </location>
</feature>
<sequence length="831" mass="94531">MQVVVKSLIFACFVCYITSENDCQRNDIPFTKILKSALKTSYSSGSIVRVNCETGHVGLLKLSCQNGTWTKEGGRECKKKPCGHPGDTPNGDFELVGDTEFVFGARVEYTCRTGYIMASRVNTRICRTQGWDNTIPICEVVRCPPIETPEFVIASGNTEDASYDDVINFECSNNLMLTGPKDIHCKEDGTWSAPVPKCKAIECKPPKLLHGEIIELKSIYKENEILKYECEKTHKKRQGIPKCLRNGWSITPQCEEIHCSLGPATIGIERTNPEGKNLFKAEESVEVICAKNYWLSVVKKPSGWIKCKDNGHWESPPACEDIGCEIPYDQHVYYPEYTFSADRRLGVTKSYSCQSGYKRAAERAECTMDGWVPNPLCIEKGCLAPTIENTKPLTNPKHKYKIYETVRYQCLPGYEPERFSINCNWNEQWDNMKSCTAKQGTLLPCNSFRFTHGFMHYLDSDPPSQWVSYSCDQGYKPIEEGWWGQKSCRQGFVDSKPQCIHSDSCVGLPKIPHAKPSQTDKVFENGAWEYLNCDYGFRINPDYTQCVEGQWKPLPQCKRMCGHPPRVENAVVLYIDRQEWNRVTYRCRDGFTMTGQETIYCTNSEWSTTPRCDLDTNTCRRPTDEINNATIKDTSNVEDYYLHRKTVEYKCSEGFKFKGISYARCSQGNWIYPTCIPSTPSNPDREEDVSQPGRESSTVRATVTPEESPRTGACGSPSPIKDAVQEFKDKYEDGEKATYECPAYYVKAGDPHLTCRQGRWRGKGECLEPCTVDVHDMDPRNIQLQRGGRMKMYSHHGDHITFKCQRGYKHDGLVALRQICQNGQMDLPRCV</sequence>
<comment type="caution">
    <text evidence="9">The sequence shown here is derived from an EMBL/GenBank/DDBJ whole genome shotgun (WGS) entry which is preliminary data.</text>
</comment>
<feature type="disulfide bond" evidence="5">
    <location>
        <begin position="171"/>
        <end position="198"/>
    </location>
</feature>
<dbReference type="InterPro" id="IPR051503">
    <property type="entry name" value="ComplSys_Reg/VirEntry_Med"/>
</dbReference>
<protein>
    <submittedName>
        <fullName evidence="9">Complement factor H-like</fullName>
    </submittedName>
</protein>
<dbReference type="CDD" id="cd00033">
    <property type="entry name" value="CCP"/>
    <property type="match status" value="5"/>
</dbReference>
<dbReference type="EMBL" id="JAICCE010000016">
    <property type="protein sequence ID" value="KAG9266810.1"/>
    <property type="molecule type" value="Genomic_DNA"/>
</dbReference>
<evidence type="ECO:0000256" key="7">
    <source>
        <dbReference type="SAM" id="SignalP"/>
    </source>
</evidence>
<keyword evidence="4 5" id="KW-1015">Disulfide bond</keyword>
<name>A0A8T2L512_ASTMX</name>
<feature type="region of interest" description="Disordered" evidence="6">
    <location>
        <begin position="677"/>
        <end position="719"/>
    </location>
</feature>
<evidence type="ECO:0000256" key="4">
    <source>
        <dbReference type="ARBA" id="ARBA00023157"/>
    </source>
</evidence>
<dbReference type="InterPro" id="IPR035976">
    <property type="entry name" value="Sushi/SCR/CCP_sf"/>
</dbReference>
<feature type="chain" id="PRO_5035948821" evidence="7">
    <location>
        <begin position="20"/>
        <end position="831"/>
    </location>
</feature>
<feature type="domain" description="Sushi" evidence="8">
    <location>
        <begin position="559"/>
        <end position="614"/>
    </location>
</feature>
<feature type="domain" description="Sushi" evidence="8">
    <location>
        <begin position="380"/>
        <end position="437"/>
    </location>
</feature>
<keyword evidence="2 5" id="KW-0768">Sushi</keyword>
<dbReference type="PROSITE" id="PS50923">
    <property type="entry name" value="SUSHI"/>
    <property type="match status" value="8"/>
</dbReference>
<evidence type="ECO:0000256" key="3">
    <source>
        <dbReference type="ARBA" id="ARBA00022729"/>
    </source>
</evidence>
<evidence type="ECO:0000256" key="2">
    <source>
        <dbReference type="ARBA" id="ARBA00022659"/>
    </source>
</evidence>
<comment type="subcellular location">
    <subcellularLocation>
        <location evidence="1">Virion</location>
    </subcellularLocation>
</comment>
<feature type="domain" description="Sushi" evidence="8">
    <location>
        <begin position="257"/>
        <end position="321"/>
    </location>
</feature>
<evidence type="ECO:0000313" key="10">
    <source>
        <dbReference type="Proteomes" id="UP000752171"/>
    </source>
</evidence>
<evidence type="ECO:0000313" key="9">
    <source>
        <dbReference type="EMBL" id="KAG9266810.1"/>
    </source>
</evidence>
<accession>A0A8T2L512</accession>
<dbReference type="SMART" id="SM00032">
    <property type="entry name" value="CCP"/>
    <property type="match status" value="13"/>
</dbReference>
<dbReference type="Pfam" id="PF00084">
    <property type="entry name" value="Sushi"/>
    <property type="match status" value="8"/>
</dbReference>
<evidence type="ECO:0000256" key="6">
    <source>
        <dbReference type="SAM" id="MobiDB-lite"/>
    </source>
</evidence>
<evidence type="ECO:0000256" key="1">
    <source>
        <dbReference type="ARBA" id="ARBA00004328"/>
    </source>
</evidence>
<dbReference type="SUPFAM" id="SSF57535">
    <property type="entry name" value="Complement control module/SCR domain"/>
    <property type="match status" value="10"/>
</dbReference>
<feature type="domain" description="Sushi" evidence="8">
    <location>
        <begin position="712"/>
        <end position="768"/>
    </location>
</feature>
<evidence type="ECO:0000256" key="5">
    <source>
        <dbReference type="PROSITE-ProRule" id="PRU00302"/>
    </source>
</evidence>
<feature type="domain" description="Sushi" evidence="8">
    <location>
        <begin position="80"/>
        <end position="140"/>
    </location>
</feature>
<dbReference type="Gene3D" id="2.10.70.10">
    <property type="entry name" value="Complement Module, domain 1"/>
    <property type="match status" value="12"/>
</dbReference>
<dbReference type="AlphaFoldDB" id="A0A8T2L512"/>
<feature type="signal peptide" evidence="7">
    <location>
        <begin position="1"/>
        <end position="19"/>
    </location>
</feature>
<feature type="domain" description="Sushi" evidence="8">
    <location>
        <begin position="617"/>
        <end position="677"/>
    </location>
</feature>
<feature type="domain" description="Sushi" evidence="8">
    <location>
        <begin position="141"/>
        <end position="200"/>
    </location>
</feature>
<dbReference type="Proteomes" id="UP000752171">
    <property type="component" value="Unassembled WGS sequence"/>
</dbReference>
<dbReference type="PANTHER" id="PTHR45785:SF2">
    <property type="entry name" value="COMPLEMENT FACTOR H-RELATED"/>
    <property type="match status" value="1"/>
</dbReference>
<keyword evidence="3 7" id="KW-0732">Signal</keyword>
<comment type="caution">
    <text evidence="5">Lacks conserved residue(s) required for the propagation of feature annotation.</text>
</comment>
<proteinExistence type="predicted"/>
<dbReference type="PANTHER" id="PTHR45785">
    <property type="entry name" value="COMPLEMENT FACTOR H-RELATED"/>
    <property type="match status" value="1"/>
</dbReference>
<organism evidence="9 10">
    <name type="scientific">Astyanax mexicanus</name>
    <name type="common">Blind cave fish</name>
    <name type="synonym">Astyanax fasciatus mexicanus</name>
    <dbReference type="NCBI Taxonomy" id="7994"/>
    <lineage>
        <taxon>Eukaryota</taxon>
        <taxon>Metazoa</taxon>
        <taxon>Chordata</taxon>
        <taxon>Craniata</taxon>
        <taxon>Vertebrata</taxon>
        <taxon>Euteleostomi</taxon>
        <taxon>Actinopterygii</taxon>
        <taxon>Neopterygii</taxon>
        <taxon>Teleostei</taxon>
        <taxon>Ostariophysi</taxon>
        <taxon>Characiformes</taxon>
        <taxon>Characoidei</taxon>
        <taxon>Acestrorhamphidae</taxon>
        <taxon>Acestrorhamphinae</taxon>
        <taxon>Astyanax</taxon>
    </lineage>
</organism>
<gene>
    <name evidence="9" type="primary">CFH</name>
    <name evidence="9" type="ORF">AMEX_G19468</name>
</gene>
<dbReference type="OrthoDB" id="10051774at2759"/>
<feature type="disulfide bond" evidence="5">
    <location>
        <begin position="111"/>
        <end position="138"/>
    </location>
</feature>
<reference evidence="9 10" key="1">
    <citation type="submission" date="2021-07" db="EMBL/GenBank/DDBJ databases">
        <authorList>
            <person name="Imarazene B."/>
            <person name="Zahm M."/>
            <person name="Klopp C."/>
            <person name="Cabau C."/>
            <person name="Beille S."/>
            <person name="Jouanno E."/>
            <person name="Castinel A."/>
            <person name="Lluch J."/>
            <person name="Gil L."/>
            <person name="Kuchtly C."/>
            <person name="Lopez Roques C."/>
            <person name="Donnadieu C."/>
            <person name="Parrinello H."/>
            <person name="Journot L."/>
            <person name="Du K."/>
            <person name="Schartl M."/>
            <person name="Retaux S."/>
            <person name="Guiguen Y."/>
        </authorList>
    </citation>
    <scope>NUCLEOTIDE SEQUENCE [LARGE SCALE GENOMIC DNA]</scope>
    <source>
        <strain evidence="9">Pach_M1</strain>
        <tissue evidence="9">Testis</tissue>
    </source>
</reference>
<dbReference type="InterPro" id="IPR000436">
    <property type="entry name" value="Sushi_SCR_CCP_dom"/>
</dbReference>
<evidence type="ECO:0000259" key="8">
    <source>
        <dbReference type="PROSITE" id="PS50923"/>
    </source>
</evidence>